<dbReference type="GO" id="GO:0046654">
    <property type="term" value="P:tetrahydrofolate biosynthetic process"/>
    <property type="evidence" value="ECO:0007669"/>
    <property type="project" value="InterPro"/>
</dbReference>
<dbReference type="EMBL" id="JARQZJ010000131">
    <property type="protein sequence ID" value="KAK9891957.1"/>
    <property type="molecule type" value="Genomic_DNA"/>
</dbReference>
<dbReference type="Pfam" id="PF00186">
    <property type="entry name" value="DHFR_1"/>
    <property type="match status" value="1"/>
</dbReference>
<comment type="caution">
    <text evidence="8">The sequence shown here is derived from an EMBL/GenBank/DDBJ whole genome shotgun (WGS) entry which is preliminary data.</text>
</comment>
<dbReference type="GO" id="GO:0046655">
    <property type="term" value="P:folic acid metabolic process"/>
    <property type="evidence" value="ECO:0007669"/>
    <property type="project" value="TreeGrafter"/>
</dbReference>
<name>A0AAW1V8D6_9CUCU</name>
<feature type="domain" description="DHFR" evidence="7">
    <location>
        <begin position="6"/>
        <end position="154"/>
    </location>
</feature>
<dbReference type="Proteomes" id="UP001431783">
    <property type="component" value="Unassembled WGS sequence"/>
</dbReference>
<keyword evidence="4" id="KW-0521">NADP</keyword>
<proteinExistence type="predicted"/>
<dbReference type="PANTHER" id="PTHR48069:SF3">
    <property type="entry name" value="DIHYDROFOLATE REDUCTASE"/>
    <property type="match status" value="1"/>
</dbReference>
<dbReference type="CDD" id="cd00209">
    <property type="entry name" value="DHFR"/>
    <property type="match status" value="1"/>
</dbReference>
<evidence type="ECO:0000313" key="9">
    <source>
        <dbReference type="Proteomes" id="UP001431783"/>
    </source>
</evidence>
<dbReference type="InterPro" id="IPR001796">
    <property type="entry name" value="DHFR_dom"/>
</dbReference>
<dbReference type="GO" id="GO:0004146">
    <property type="term" value="F:dihydrofolate reductase activity"/>
    <property type="evidence" value="ECO:0007669"/>
    <property type="project" value="UniProtKB-EC"/>
</dbReference>
<dbReference type="AlphaFoldDB" id="A0AAW1V8D6"/>
<sequence length="190" mass="22516">MVLQYNLITLTSENMGIGKDNQLPFDLPTIVEYCEKFCAQTEDKNKKNLMIFGRNTWDGLKENEKPCFGIINFVLTSRDDLDVSKYPDVYVFHSWKEINDKLIDPEFKKTYETIWIGGGPELYEYAQKSEHFFRAYVMKVKKFYESDTFFPKLVDNVKRIDDERLPKGIQFDDGVEWEFEAWENTNLPKN</sequence>
<comment type="pathway">
    <text evidence="1">Cofactor biosynthesis; tetrahydrofolate biosynthesis; 5,6,7,8-tetrahydrofolate from 7,8-dihydrofolate: step 1/1.</text>
</comment>
<dbReference type="SUPFAM" id="SSF53597">
    <property type="entry name" value="Dihydrofolate reductase-like"/>
    <property type="match status" value="1"/>
</dbReference>
<dbReference type="PRINTS" id="PR00070">
    <property type="entry name" value="DHFR"/>
</dbReference>
<evidence type="ECO:0000256" key="5">
    <source>
        <dbReference type="ARBA" id="ARBA00023002"/>
    </source>
</evidence>
<organism evidence="8 9">
    <name type="scientific">Henosepilachna vigintioctopunctata</name>
    <dbReference type="NCBI Taxonomy" id="420089"/>
    <lineage>
        <taxon>Eukaryota</taxon>
        <taxon>Metazoa</taxon>
        <taxon>Ecdysozoa</taxon>
        <taxon>Arthropoda</taxon>
        <taxon>Hexapoda</taxon>
        <taxon>Insecta</taxon>
        <taxon>Pterygota</taxon>
        <taxon>Neoptera</taxon>
        <taxon>Endopterygota</taxon>
        <taxon>Coleoptera</taxon>
        <taxon>Polyphaga</taxon>
        <taxon>Cucujiformia</taxon>
        <taxon>Coccinelloidea</taxon>
        <taxon>Coccinellidae</taxon>
        <taxon>Epilachninae</taxon>
        <taxon>Epilachnini</taxon>
        <taxon>Henosepilachna</taxon>
    </lineage>
</organism>
<evidence type="ECO:0000256" key="4">
    <source>
        <dbReference type="ARBA" id="ARBA00022857"/>
    </source>
</evidence>
<evidence type="ECO:0000313" key="8">
    <source>
        <dbReference type="EMBL" id="KAK9891957.1"/>
    </source>
</evidence>
<dbReference type="GO" id="GO:0006730">
    <property type="term" value="P:one-carbon metabolic process"/>
    <property type="evidence" value="ECO:0007669"/>
    <property type="project" value="UniProtKB-KW"/>
</dbReference>
<dbReference type="InterPro" id="IPR012259">
    <property type="entry name" value="DHFR"/>
</dbReference>
<protein>
    <recommendedName>
        <fullName evidence="2">dihydrofolate reductase</fullName>
        <ecNumber evidence="2">1.5.1.3</ecNumber>
    </recommendedName>
</protein>
<evidence type="ECO:0000256" key="6">
    <source>
        <dbReference type="ARBA" id="ARBA00048873"/>
    </source>
</evidence>
<dbReference type="InterPro" id="IPR024072">
    <property type="entry name" value="DHFR-like_dom_sf"/>
</dbReference>
<reference evidence="8 9" key="1">
    <citation type="submission" date="2023-03" db="EMBL/GenBank/DDBJ databases">
        <title>Genome insight into feeding habits of ladybird beetles.</title>
        <authorList>
            <person name="Li H.-S."/>
            <person name="Huang Y.-H."/>
            <person name="Pang H."/>
        </authorList>
    </citation>
    <scope>NUCLEOTIDE SEQUENCE [LARGE SCALE GENOMIC DNA]</scope>
    <source>
        <strain evidence="8">SYSU_2023b</strain>
        <tissue evidence="8">Whole body</tissue>
    </source>
</reference>
<evidence type="ECO:0000259" key="7">
    <source>
        <dbReference type="Pfam" id="PF00186"/>
    </source>
</evidence>
<dbReference type="PANTHER" id="PTHR48069">
    <property type="entry name" value="DIHYDROFOLATE REDUCTASE"/>
    <property type="match status" value="1"/>
</dbReference>
<gene>
    <name evidence="8" type="ORF">WA026_017440</name>
</gene>
<keyword evidence="9" id="KW-1185">Reference proteome</keyword>
<keyword evidence="3" id="KW-0554">One-carbon metabolism</keyword>
<accession>A0AAW1V8D6</accession>
<evidence type="ECO:0000256" key="1">
    <source>
        <dbReference type="ARBA" id="ARBA00004903"/>
    </source>
</evidence>
<dbReference type="GO" id="GO:0005739">
    <property type="term" value="C:mitochondrion"/>
    <property type="evidence" value="ECO:0007669"/>
    <property type="project" value="TreeGrafter"/>
</dbReference>
<comment type="catalytic activity">
    <reaction evidence="6">
        <text>(6S)-5,6,7,8-tetrahydrofolate + NADP(+) = 7,8-dihydrofolate + NADPH + H(+)</text>
        <dbReference type="Rhea" id="RHEA:15009"/>
        <dbReference type="ChEBI" id="CHEBI:15378"/>
        <dbReference type="ChEBI" id="CHEBI:57451"/>
        <dbReference type="ChEBI" id="CHEBI:57453"/>
        <dbReference type="ChEBI" id="CHEBI:57783"/>
        <dbReference type="ChEBI" id="CHEBI:58349"/>
        <dbReference type="EC" id="1.5.1.3"/>
    </reaction>
</comment>
<dbReference type="GO" id="GO:0050661">
    <property type="term" value="F:NADP binding"/>
    <property type="evidence" value="ECO:0007669"/>
    <property type="project" value="InterPro"/>
</dbReference>
<keyword evidence="5" id="KW-0560">Oxidoreductase</keyword>
<evidence type="ECO:0000256" key="2">
    <source>
        <dbReference type="ARBA" id="ARBA00012856"/>
    </source>
</evidence>
<dbReference type="GO" id="GO:0046452">
    <property type="term" value="P:dihydrofolate metabolic process"/>
    <property type="evidence" value="ECO:0007669"/>
    <property type="project" value="TreeGrafter"/>
</dbReference>
<dbReference type="Gene3D" id="3.40.430.10">
    <property type="entry name" value="Dihydrofolate Reductase, subunit A"/>
    <property type="match status" value="1"/>
</dbReference>
<evidence type="ECO:0000256" key="3">
    <source>
        <dbReference type="ARBA" id="ARBA00022563"/>
    </source>
</evidence>
<dbReference type="EC" id="1.5.1.3" evidence="2"/>